<name>A0A4S2MN65_9PEZI</name>
<feature type="region of interest" description="Disordered" evidence="1">
    <location>
        <begin position="98"/>
        <end position="118"/>
    </location>
</feature>
<accession>A0A4S2MN65</accession>
<feature type="transmembrane region" description="Helical" evidence="2">
    <location>
        <begin position="390"/>
        <end position="408"/>
    </location>
</feature>
<evidence type="ECO:0000256" key="1">
    <source>
        <dbReference type="SAM" id="MobiDB-lite"/>
    </source>
</evidence>
<sequence length="410" mass="43419">MSFYLSKKRKPELIDLSHKLGLPTESLLKSDLEANLIAYLDAHEAELGGDETWEGYYDARGSPKKRGRAAAAVSGRKLNGVNGTGEMTMSPSPLYDGDRGVSGEVTSSPPPPPGQEMKMRLRQSPRLLRTPRTAQLLTESKANLAGFLSPGPSSPAPAAHNEQLRELPMLPPTPAAVARGIEAIEAPRFVKEPLEAYAAAAKEAVCAVRERVSNSVSINLVAVAVEAAIIVSSLIPRTVVVAVPGILASNASPGQGAMGEEAPQRNLELLLPDLFTLLTWAFWAPVVVWAVTSFLLPAVIGGVVNFAHTPSPSPFASESHGHPFSSSDDGDGDGDSNAETQLETRRDGKMWKIDPLTFAVAKALVVWAVYWKGVVAGEVVEWVGERVAEGMLVGAGVGGVVAVWEGIVGR</sequence>
<organism evidence="3 4">
    <name type="scientific">Ascodesmis nigricans</name>
    <dbReference type="NCBI Taxonomy" id="341454"/>
    <lineage>
        <taxon>Eukaryota</taxon>
        <taxon>Fungi</taxon>
        <taxon>Dikarya</taxon>
        <taxon>Ascomycota</taxon>
        <taxon>Pezizomycotina</taxon>
        <taxon>Pezizomycetes</taxon>
        <taxon>Pezizales</taxon>
        <taxon>Ascodesmidaceae</taxon>
        <taxon>Ascodesmis</taxon>
    </lineage>
</organism>
<dbReference type="STRING" id="341454.A0A4S2MN65"/>
<evidence type="ECO:0000313" key="4">
    <source>
        <dbReference type="Proteomes" id="UP000298138"/>
    </source>
</evidence>
<keyword evidence="2" id="KW-0472">Membrane</keyword>
<feature type="region of interest" description="Disordered" evidence="1">
    <location>
        <begin position="314"/>
        <end position="343"/>
    </location>
</feature>
<evidence type="ECO:0000256" key="2">
    <source>
        <dbReference type="SAM" id="Phobius"/>
    </source>
</evidence>
<keyword evidence="2" id="KW-0812">Transmembrane</keyword>
<dbReference type="InterPro" id="IPR038872">
    <property type="entry name" value="Put_GTT3"/>
</dbReference>
<dbReference type="PANTHER" id="PTHR41807">
    <property type="entry name" value="GLUTATHIONE TRANSFERASE 3"/>
    <property type="match status" value="1"/>
</dbReference>
<dbReference type="Proteomes" id="UP000298138">
    <property type="component" value="Unassembled WGS sequence"/>
</dbReference>
<dbReference type="GO" id="GO:0016020">
    <property type="term" value="C:membrane"/>
    <property type="evidence" value="ECO:0007669"/>
    <property type="project" value="TreeGrafter"/>
</dbReference>
<evidence type="ECO:0008006" key="5">
    <source>
        <dbReference type="Google" id="ProtNLM"/>
    </source>
</evidence>
<dbReference type="OrthoDB" id="4034134at2759"/>
<gene>
    <name evidence="3" type="ORF">EX30DRAFT_365878</name>
</gene>
<dbReference type="InParanoid" id="A0A4S2MN65"/>
<reference evidence="3 4" key="1">
    <citation type="submission" date="2019-04" db="EMBL/GenBank/DDBJ databases">
        <title>Comparative genomics and transcriptomics to analyze fruiting body development in filamentous ascomycetes.</title>
        <authorList>
            <consortium name="DOE Joint Genome Institute"/>
            <person name="Lutkenhaus R."/>
            <person name="Traeger S."/>
            <person name="Breuer J."/>
            <person name="Kuo A."/>
            <person name="Lipzen A."/>
            <person name="Pangilinan J."/>
            <person name="Dilworth D."/>
            <person name="Sandor L."/>
            <person name="Poggeler S."/>
            <person name="Barry K."/>
            <person name="Grigoriev I.V."/>
            <person name="Nowrousian M."/>
        </authorList>
    </citation>
    <scope>NUCLEOTIDE SEQUENCE [LARGE SCALE GENOMIC DNA]</scope>
    <source>
        <strain evidence="3 4">CBS 389.68</strain>
    </source>
</reference>
<keyword evidence="4" id="KW-1185">Reference proteome</keyword>
<proteinExistence type="predicted"/>
<feature type="transmembrane region" description="Helical" evidence="2">
    <location>
        <begin position="353"/>
        <end position="370"/>
    </location>
</feature>
<feature type="transmembrane region" description="Helical" evidence="2">
    <location>
        <begin position="280"/>
        <end position="307"/>
    </location>
</feature>
<evidence type="ECO:0000313" key="3">
    <source>
        <dbReference type="EMBL" id="TGZ78540.1"/>
    </source>
</evidence>
<protein>
    <recommendedName>
        <fullName evidence="5">SAP domain-containing protein</fullName>
    </recommendedName>
</protein>
<dbReference type="EMBL" id="ML220140">
    <property type="protein sequence ID" value="TGZ78540.1"/>
    <property type="molecule type" value="Genomic_DNA"/>
</dbReference>
<dbReference type="AlphaFoldDB" id="A0A4S2MN65"/>
<keyword evidence="2" id="KW-1133">Transmembrane helix</keyword>
<dbReference type="PANTHER" id="PTHR41807:SF1">
    <property type="entry name" value="GLUTATHIONE TRANSFERASE 3"/>
    <property type="match status" value="1"/>
</dbReference>